<dbReference type="EMBL" id="JARBHB010000011">
    <property type="protein sequence ID" value="KAJ8872158.1"/>
    <property type="molecule type" value="Genomic_DNA"/>
</dbReference>
<proteinExistence type="predicted"/>
<evidence type="ECO:0000313" key="2">
    <source>
        <dbReference type="Proteomes" id="UP001159363"/>
    </source>
</evidence>
<dbReference type="Proteomes" id="UP001159363">
    <property type="component" value="Chromosome 10"/>
</dbReference>
<name>A0ABQ9GJE9_9NEOP</name>
<reference evidence="1 2" key="1">
    <citation type="submission" date="2023-02" db="EMBL/GenBank/DDBJ databases">
        <title>LHISI_Scaffold_Assembly.</title>
        <authorList>
            <person name="Stuart O.P."/>
            <person name="Cleave R."/>
            <person name="Magrath M.J.L."/>
            <person name="Mikheyev A.S."/>
        </authorList>
    </citation>
    <scope>NUCLEOTIDE SEQUENCE [LARGE SCALE GENOMIC DNA]</scope>
    <source>
        <strain evidence="1">Daus_M_001</strain>
        <tissue evidence="1">Leg muscle</tissue>
    </source>
</reference>
<keyword evidence="2" id="KW-1185">Reference proteome</keyword>
<organism evidence="1 2">
    <name type="scientific">Dryococelus australis</name>
    <dbReference type="NCBI Taxonomy" id="614101"/>
    <lineage>
        <taxon>Eukaryota</taxon>
        <taxon>Metazoa</taxon>
        <taxon>Ecdysozoa</taxon>
        <taxon>Arthropoda</taxon>
        <taxon>Hexapoda</taxon>
        <taxon>Insecta</taxon>
        <taxon>Pterygota</taxon>
        <taxon>Neoptera</taxon>
        <taxon>Polyneoptera</taxon>
        <taxon>Phasmatodea</taxon>
        <taxon>Verophasmatodea</taxon>
        <taxon>Anareolatae</taxon>
        <taxon>Phasmatidae</taxon>
        <taxon>Eurycanthinae</taxon>
        <taxon>Dryococelus</taxon>
    </lineage>
</organism>
<gene>
    <name evidence="1" type="ORF">PR048_025760</name>
</gene>
<accession>A0ABQ9GJE9</accession>
<protein>
    <submittedName>
        <fullName evidence="1">Uncharacterized protein</fullName>
    </submittedName>
</protein>
<evidence type="ECO:0000313" key="1">
    <source>
        <dbReference type="EMBL" id="KAJ8872158.1"/>
    </source>
</evidence>
<sequence>MLSTAGVPGKTRGAELSNYFRWRWDRQIQQTKHDSWSWARGRSNNHFPPRRQVHADILRALQMLLRYHKSIDTGIERGIEIMVSKLILIPVPQEKYRSRCDDCPVVEEGLFAAAQLQEVFHVSYLHSPEYFANSFCDEADFKYLFFSPATVIGQELFVHASFNSEPRYQLRIDCLLSQWKTTIGPAFSRRCQAPSGPMANDALPVGDVGRTTVDLGAGVFVSRHDVGKAILLPPYLFHPTSPEKFPRSSHPGATAVGPAVTRAPLVPTILDTSWRRLAQSSPAIVAADNQCAVDVGLSLHKTVESRVQRSGCERSQAGVSWLQHSTLYPPSSTSSAALPQYHALHEHAPHRSRGQNNCARSKLIRPRTVLFFVSTSSPTYVRLHHRGSKLDPRSDLRSTQKTVAPFEFRAGLEIEMKFISNRRNWRSEISIRDQQLSSTNRLRLEWSYSARARFFRILWKELRLLAMEEVIVQGKKRRQSERVSMSRGVAEIAPLELAKLNVANLFHCATSKKGMNVRSEPRADMFRNFVLHLFMGGGGRGGSVAERLDSSPPHQGEPGSILRRFTPEYHKWESCRMTPLVGRFSQGSPVSPALAFRRSQLSSPSPAFMTTISLVTELRNVQYRPEITYMCVMYTFVYTVFGWNKSRPNIFTRSSIHIRIGAEKLCEFSPVYDRLRNPVHTIPSGVRSLAAALVRSQFYDRRGSVGSGACLQASLLLVQSRLHRGYAPIARGTQIYLRVSPEGQHGMRRREIKVVSPRKCQRHFDSRHEMSRPSIAVTKLCAYLIRSLSEFSLREEIDDLLAFHKDEPGSIPGRATLSDFRTWKLCWTMPLISGFSRSFLFPSALAFRHRSILITITLIGSQDLAVKSRPELFTHSLTYMRGRGKLEIPEKTRRTSGIVRGDFRTRISVSDPTGNRTRSALMGGNLLASHQDEHGSIPGLVTEFSHVGIVPYYAVGQWVFSGVSRFPRPFIPVLLHTSVTLIGSRDPTVKSRSKPPVLEVRGIKTQRGEKVFGEYVPGTLGTITQSSLLFSAGGSRGGETKRVVRSGGSALAQPAEVIGVGHVIEVPLMTAQQRGRRRRREKRFPRAHTDKIDVKHVYTEVDIAIGSQFIRHDLDDSEPIADLQGNNLLASQQGEPGSITGRVTPGFSHVGIVPGDAVGWRVFSGISHFPRPFIPAPLHIHFNHSHRL</sequence>
<comment type="caution">
    <text evidence="1">The sequence shown here is derived from an EMBL/GenBank/DDBJ whole genome shotgun (WGS) entry which is preliminary data.</text>
</comment>